<organism evidence="1 2">
    <name type="scientific">Robertmurraya yapensis</name>
    <name type="common">ex Hitch et al 2024</name>
    <dbReference type="NCBI Taxonomy" id="3133160"/>
    <lineage>
        <taxon>Bacteria</taxon>
        <taxon>Bacillati</taxon>
        <taxon>Bacillota</taxon>
        <taxon>Bacilli</taxon>
        <taxon>Bacillales</taxon>
        <taxon>Bacillaceae</taxon>
        <taxon>Robertmurraya</taxon>
    </lineage>
</organism>
<keyword evidence="2" id="KW-1185">Reference proteome</keyword>
<protein>
    <submittedName>
        <fullName evidence="1">Methylmalonyl-CoA mutase subunit beta</fullName>
    </submittedName>
</protein>
<proteinExistence type="predicted"/>
<accession>A0ACC6S824</accession>
<gene>
    <name evidence="1" type="ORF">WMO40_05270</name>
</gene>
<evidence type="ECO:0000313" key="2">
    <source>
        <dbReference type="Proteomes" id="UP001439875"/>
    </source>
</evidence>
<dbReference type="EMBL" id="JBBMEW010000003">
    <property type="protein sequence ID" value="MEQ2526105.1"/>
    <property type="molecule type" value="Genomic_DNA"/>
</dbReference>
<evidence type="ECO:0000313" key="1">
    <source>
        <dbReference type="EMBL" id="MEQ2526105.1"/>
    </source>
</evidence>
<name>A0ACC6S824_9BACI</name>
<comment type="caution">
    <text evidence="1">The sequence shown here is derived from an EMBL/GenBank/DDBJ whole genome shotgun (WGS) entry which is preliminary data.</text>
</comment>
<sequence>MGMKEMRDQSFPSASLEDWKAKSEESLKGRTIETLAKDTYEEIKMKPLYTLQDQTVASPFPAQGDFRRGVNALGYVSQEWKVAQKIHVDELKVSLQKAMEKGQTAISFEVNDAILTQLEDLEEFHGQYPYSLNGKAYHGRLLDTISRFASAVEGTGFIAQDPIAILAENGAVEDNVNVAYKELYEAISKAAQTLPNVRTILVDTTPYHNGGANAVQELAIAISTGVTHIEELLSRGRSLDTILSKLVFQFSIGANFFMEVAKLRAARILWSKVTEAYGAVSQGMMISATTSSYTKTVFDPYVNMLRAGNEAFAAVLGGVQYLHVSPFNEPEGTATEFSERIARNTQLILREEAHLTKTIDPAGGSWYIEHLTNELADKAWQLFLGIDEKGGILEGLKQGWIQSEIASVREKRETAVSTRKQTIVGTNKYADLRGDSLDVQGQPGDKTTGFIEPIPQGRLAEPFERLRKKATLLKEKGISPVVGLITLGDVKSHKMRMDFIQGFLSPGGIESKVSGEILKAEAAEEFIKETNLEHYIICGSNDQYEAFGLAVAEQLKVTYPNVQLYLAGIPEEKAKWEQSGIKDFIHVKSNCYETLSYLLADMEV</sequence>
<reference evidence="1" key="1">
    <citation type="submission" date="2024-03" db="EMBL/GenBank/DDBJ databases">
        <title>Human intestinal bacterial collection.</title>
        <authorList>
            <person name="Pauvert C."/>
            <person name="Hitch T.C.A."/>
            <person name="Clavel T."/>
        </authorList>
    </citation>
    <scope>NUCLEOTIDE SEQUENCE</scope>
    <source>
        <strain evidence="1">CLA-AA-H227</strain>
    </source>
</reference>
<dbReference type="Proteomes" id="UP001439875">
    <property type="component" value="Unassembled WGS sequence"/>
</dbReference>